<feature type="domain" description="CorA-like transporter" evidence="3">
    <location>
        <begin position="9"/>
        <end position="294"/>
    </location>
</feature>
<dbReference type="EMBL" id="ANPB02000001">
    <property type="protein sequence ID" value="KAF4490595.1"/>
    <property type="molecule type" value="Genomic_DNA"/>
</dbReference>
<dbReference type="Pfam" id="PF26616">
    <property type="entry name" value="CorA-like"/>
    <property type="match status" value="1"/>
</dbReference>
<dbReference type="AlphaFoldDB" id="A0A7J6JIT5"/>
<dbReference type="GeneID" id="43619163"/>
<dbReference type="Proteomes" id="UP000011096">
    <property type="component" value="Unassembled WGS sequence"/>
</dbReference>
<feature type="transmembrane region" description="Helical" evidence="2">
    <location>
        <begin position="476"/>
        <end position="497"/>
    </location>
</feature>
<organism evidence="4 5">
    <name type="scientific">Colletotrichum fructicola (strain Nara gc5)</name>
    <name type="common">Anthracnose fungus</name>
    <name type="synonym">Colletotrichum gloeosporioides (strain Nara gc5)</name>
    <dbReference type="NCBI Taxonomy" id="1213859"/>
    <lineage>
        <taxon>Eukaryota</taxon>
        <taxon>Fungi</taxon>
        <taxon>Dikarya</taxon>
        <taxon>Ascomycota</taxon>
        <taxon>Pezizomycotina</taxon>
        <taxon>Sordariomycetes</taxon>
        <taxon>Hypocreomycetidae</taxon>
        <taxon>Glomerellales</taxon>
        <taxon>Glomerellaceae</taxon>
        <taxon>Colletotrichum</taxon>
        <taxon>Colletotrichum gloeosporioides species complex</taxon>
    </lineage>
</organism>
<evidence type="ECO:0000256" key="2">
    <source>
        <dbReference type="SAM" id="Phobius"/>
    </source>
</evidence>
<evidence type="ECO:0000256" key="1">
    <source>
        <dbReference type="SAM" id="MobiDB-lite"/>
    </source>
</evidence>
<dbReference type="OrthoDB" id="5396681at2759"/>
<gene>
    <name evidence="4" type="ORF">CGGC5_v002189</name>
</gene>
<evidence type="ECO:0000313" key="4">
    <source>
        <dbReference type="EMBL" id="KAF4490595.1"/>
    </source>
</evidence>
<feature type="transmembrane region" description="Helical" evidence="2">
    <location>
        <begin position="130"/>
        <end position="150"/>
    </location>
</feature>
<keyword evidence="2" id="KW-0812">Transmembrane</keyword>
<reference evidence="4 5" key="2">
    <citation type="submission" date="2020-04" db="EMBL/GenBank/DDBJ databases">
        <title>Genome sequencing and assembly of multiple isolates from the Colletotrichum gloeosporioides species complex.</title>
        <authorList>
            <person name="Gan P."/>
            <person name="Shirasu K."/>
        </authorList>
    </citation>
    <scope>NUCLEOTIDE SEQUENCE [LARGE SCALE GENOMIC DNA]</scope>
    <source>
        <strain evidence="4 5">Nara gc5</strain>
    </source>
</reference>
<accession>A0A7J6JIT5</accession>
<dbReference type="InterPro" id="IPR058257">
    <property type="entry name" value="CorA-like_dom"/>
</dbReference>
<keyword evidence="2" id="KW-0472">Membrane</keyword>
<feature type="transmembrane region" description="Helical" evidence="2">
    <location>
        <begin position="433"/>
        <end position="456"/>
    </location>
</feature>
<name>A0A7J6JIT5_COLFN</name>
<dbReference type="RefSeq" id="XP_031885636.1">
    <property type="nucleotide sequence ID" value="XM_032035152.1"/>
</dbReference>
<evidence type="ECO:0000313" key="5">
    <source>
        <dbReference type="Proteomes" id="UP000011096"/>
    </source>
</evidence>
<comment type="caution">
    <text evidence="4">The sequence shown here is derived from an EMBL/GenBank/DDBJ whole genome shotgun (WGS) entry which is preliminary data.</text>
</comment>
<dbReference type="InParanoid" id="A0A7J6JIT5"/>
<reference evidence="4 5" key="1">
    <citation type="submission" date="2012-08" db="EMBL/GenBank/DDBJ databases">
        <authorList>
            <person name="Gan P.H.P."/>
            <person name="Ikeda K."/>
            <person name="Irieda H."/>
            <person name="Narusaka M."/>
            <person name="O'Connell R.J."/>
            <person name="Narusaka Y."/>
            <person name="Takano Y."/>
            <person name="Kubo Y."/>
            <person name="Shirasu K."/>
        </authorList>
    </citation>
    <scope>NUCLEOTIDE SEQUENCE [LARGE SCALE GENOMIC DNA]</scope>
    <source>
        <strain evidence="4 5">Nara gc5</strain>
    </source>
</reference>
<sequence>MAHSPSFAESCKKYDLYPFNLLSASEYGTTVLNEHASKVHESRKLLFLHDENKFKIPVRDVSGSGTVSKINIMNEGALRDFLGDAPLQTHPASQNQPTALVAKPDPACRFIFFLSESAIAPLWLNSKMLFFLLTFYQVMPQLLDFLLVYASPHGEDRELRFSGFRTYKMLSNPIPGSVIPQLGRSGRKYQLCFNLKTVALKKTFQATTWKVRQAAVHHQFDLGQGTQVWMIADPHAAIKSRIDELYNTHRTYETSFTSVEQGFKSSLDIHLALARWATSEWRWHVRYLEEKAEQPALTIALKEKRHIETLDPGLLSEMQRWEEKANENIMVMESNVKIMTLLQRFYKELVNDEDFPRNQRRPGRQAVKNFAFQLDEIICDTRMQIDRGKILVKILADRKAVLIQHLQTQTALAAEKLAASMYEQANRSAIETIAVRIVTIVTLIYLPATFSSTLFSTDIIKYQEGESFSSLALYRFLQVTIPLMVLTFLGAGAWFWVEWTKRDRESQELKDQYPDSFQRPMKEKP</sequence>
<keyword evidence="5" id="KW-1185">Reference proteome</keyword>
<protein>
    <recommendedName>
        <fullName evidence="3">CorA-like transporter domain-containing protein</fullName>
    </recommendedName>
</protein>
<evidence type="ECO:0000259" key="3">
    <source>
        <dbReference type="Pfam" id="PF26616"/>
    </source>
</evidence>
<feature type="region of interest" description="Disordered" evidence="1">
    <location>
        <begin position="505"/>
        <end position="525"/>
    </location>
</feature>
<proteinExistence type="predicted"/>
<keyword evidence="2" id="KW-1133">Transmembrane helix</keyword>